<comment type="caution">
    <text evidence="2">The sequence shown here is derived from an EMBL/GenBank/DDBJ whole genome shotgun (WGS) entry which is preliminary data.</text>
</comment>
<proteinExistence type="predicted"/>
<dbReference type="InterPro" id="IPR003477">
    <property type="entry name" value="PemK-like"/>
</dbReference>
<organism evidence="2 3">
    <name type="scientific">Propioniciclava flava</name>
    <dbReference type="NCBI Taxonomy" id="2072026"/>
    <lineage>
        <taxon>Bacteria</taxon>
        <taxon>Bacillati</taxon>
        <taxon>Actinomycetota</taxon>
        <taxon>Actinomycetes</taxon>
        <taxon>Propionibacteriales</taxon>
        <taxon>Propionibacteriaceae</taxon>
        <taxon>Propioniciclava</taxon>
    </lineage>
</organism>
<evidence type="ECO:0000313" key="2">
    <source>
        <dbReference type="EMBL" id="RXW31691.1"/>
    </source>
</evidence>
<gene>
    <name evidence="2" type="ORF">C1706_11100</name>
</gene>
<sequence length="192" mass="21271">MSNTLLSALGRILGDTLRAGLDSWARGAEKSPTGRRRPTSRAPRPQAPGTPQPPGGSSDYPGDYRGVPQVSYAPVPGKDPDPGEVVWTWVPYEEDHSRGKDRPVLLIGRDGSWLLALQLTSVDHDRDAAQEARAGRFWIDIGSGAWDPQGRPSEVRVNRVLRVDPDRVRRVSLSVDKKTFDRVVSEMRRRLS</sequence>
<dbReference type="GO" id="GO:0003677">
    <property type="term" value="F:DNA binding"/>
    <property type="evidence" value="ECO:0007669"/>
    <property type="project" value="InterPro"/>
</dbReference>
<dbReference type="AlphaFoldDB" id="A0A4Q2EEP0"/>
<evidence type="ECO:0000256" key="1">
    <source>
        <dbReference type="SAM" id="MobiDB-lite"/>
    </source>
</evidence>
<dbReference type="Proteomes" id="UP000290624">
    <property type="component" value="Unassembled WGS sequence"/>
</dbReference>
<dbReference type="SUPFAM" id="SSF50118">
    <property type="entry name" value="Cell growth inhibitor/plasmid maintenance toxic component"/>
    <property type="match status" value="1"/>
</dbReference>
<dbReference type="EMBL" id="PPCV01000007">
    <property type="protein sequence ID" value="RXW31691.1"/>
    <property type="molecule type" value="Genomic_DNA"/>
</dbReference>
<feature type="compositionally biased region" description="Pro residues" evidence="1">
    <location>
        <begin position="45"/>
        <end position="54"/>
    </location>
</feature>
<feature type="region of interest" description="Disordered" evidence="1">
    <location>
        <begin position="24"/>
        <end position="80"/>
    </location>
</feature>
<keyword evidence="3" id="KW-1185">Reference proteome</keyword>
<dbReference type="OrthoDB" id="5184628at2"/>
<dbReference type="Pfam" id="PF02452">
    <property type="entry name" value="PemK_toxin"/>
    <property type="match status" value="1"/>
</dbReference>
<name>A0A4Q2EEP0_9ACTN</name>
<reference evidence="2 3" key="1">
    <citation type="submission" date="2018-01" db="EMBL/GenBank/DDBJ databases">
        <title>Lactibacter flavus gen. nov., sp. nov., a novel bacterium of the family Propionibacteriaceae isolated from raw milk and dairy products.</title>
        <authorList>
            <person name="Wenning M."/>
            <person name="Breitenwieser F."/>
            <person name="Huptas C."/>
            <person name="von Neubeck M."/>
            <person name="Busse H.-J."/>
            <person name="Scherer S."/>
        </authorList>
    </citation>
    <scope>NUCLEOTIDE SEQUENCE [LARGE SCALE GENOMIC DNA]</scope>
    <source>
        <strain evidence="2 3">VG341</strain>
    </source>
</reference>
<accession>A0A4Q2EEP0</accession>
<protein>
    <submittedName>
        <fullName evidence="2">Growth inhibitor PemK</fullName>
    </submittedName>
</protein>
<evidence type="ECO:0000313" key="3">
    <source>
        <dbReference type="Proteomes" id="UP000290624"/>
    </source>
</evidence>
<dbReference type="RefSeq" id="WP_129459297.1">
    <property type="nucleotide sequence ID" value="NZ_PPCV01000007.1"/>
</dbReference>